<keyword evidence="2" id="KW-1185">Reference proteome</keyword>
<gene>
    <name evidence="1" type="ORF">LU635_01770</name>
</gene>
<accession>A0A9X1UVV4</accession>
<dbReference type="Proteomes" id="UP001139344">
    <property type="component" value="Unassembled WGS sequence"/>
</dbReference>
<dbReference type="RefSeq" id="WP_240095568.1">
    <property type="nucleotide sequence ID" value="NZ_JAJSON010000007.1"/>
</dbReference>
<comment type="caution">
    <text evidence="1">The sequence shown here is derived from an EMBL/GenBank/DDBJ whole genome shotgun (WGS) entry which is preliminary data.</text>
</comment>
<organism evidence="1 2">
    <name type="scientific">Christiangramia crocea</name>
    <dbReference type="NCBI Taxonomy" id="2904124"/>
    <lineage>
        <taxon>Bacteria</taxon>
        <taxon>Pseudomonadati</taxon>
        <taxon>Bacteroidota</taxon>
        <taxon>Flavobacteriia</taxon>
        <taxon>Flavobacteriales</taxon>
        <taxon>Flavobacteriaceae</taxon>
        <taxon>Christiangramia</taxon>
    </lineage>
</organism>
<evidence type="ECO:0000313" key="1">
    <source>
        <dbReference type="EMBL" id="MCG9970348.1"/>
    </source>
</evidence>
<protein>
    <submittedName>
        <fullName evidence="1">Uncharacterized protein</fullName>
    </submittedName>
</protein>
<proteinExistence type="predicted"/>
<dbReference type="EMBL" id="JAJSON010000007">
    <property type="protein sequence ID" value="MCG9970348.1"/>
    <property type="molecule type" value="Genomic_DNA"/>
</dbReference>
<reference evidence="1" key="1">
    <citation type="submission" date="2021-12" db="EMBL/GenBank/DDBJ databases">
        <title>Description of Gramella crocea sp. nov., a new bacterium isolated from activated sludge.</title>
        <authorList>
            <person name="Zhang X."/>
        </authorList>
    </citation>
    <scope>NUCLEOTIDE SEQUENCE</scope>
    <source>
        <strain evidence="1">YB25</strain>
    </source>
</reference>
<name>A0A9X1UVV4_9FLAO</name>
<dbReference type="AlphaFoldDB" id="A0A9X1UVV4"/>
<sequence length="69" mass="8158">MNYRQCIPEKEHNKAQVSYMVPSKDFFNLEAYPYASRFEPALHLPDDKQQPDKPKIYRRIISSGKESII</sequence>
<evidence type="ECO:0000313" key="2">
    <source>
        <dbReference type="Proteomes" id="UP001139344"/>
    </source>
</evidence>